<dbReference type="Proteomes" id="UP000594055">
    <property type="component" value="Segment"/>
</dbReference>
<dbReference type="GeneID" id="65130300"/>
<protein>
    <submittedName>
        <fullName evidence="1">Uncharacterized protein</fullName>
    </submittedName>
</protein>
<dbReference type="RefSeq" id="YP_010111848.1">
    <property type="nucleotide sequence ID" value="NC_055885.1"/>
</dbReference>
<evidence type="ECO:0000313" key="2">
    <source>
        <dbReference type="Proteomes" id="UP000594055"/>
    </source>
</evidence>
<evidence type="ECO:0000313" key="1">
    <source>
        <dbReference type="EMBL" id="QOR59690.1"/>
    </source>
</evidence>
<proteinExistence type="predicted"/>
<dbReference type="KEGG" id="vg:65130300"/>
<keyword evidence="2" id="KW-1185">Reference proteome</keyword>
<organism evidence="1 2">
    <name type="scientific">uncultured phage cr128_1</name>
    <dbReference type="NCBI Taxonomy" id="2772076"/>
    <lineage>
        <taxon>Viruses</taxon>
        <taxon>Duplodnaviria</taxon>
        <taxon>Heunggongvirae</taxon>
        <taxon>Uroviricota</taxon>
        <taxon>Caudoviricetes</taxon>
        <taxon>Crassvirales</taxon>
        <taxon>Steigviridae</taxon>
        <taxon>Asinivirinae</taxon>
        <taxon>Mahlunavirus</taxon>
        <taxon>Mahlunavirus rarus</taxon>
    </lineage>
</organism>
<accession>A0A7M1S2Q0</accession>
<dbReference type="EMBL" id="MT774392">
    <property type="protein sequence ID" value="QOR59690.1"/>
    <property type="molecule type" value="Genomic_DNA"/>
</dbReference>
<sequence>MKKIMFNDKFQLTQAVLEGRKTQTRRIITPQPTYKDNCGICWKGYAYGLSFSNELLGCYINFVSGTEYDKSCKRYRKGECVAVAQNYGDCGNLPDYELDEEGYPIMPKRSGYFNKMFVRAGLMPYQIRITNVRVERLQDISDEDCLKEGIIKGKVGSEDTHFMDAYYIPTLKKDPFCTPQGAYSYLIDKIIGKGTWERNPYVFVYDFELVK</sequence>
<name>A0A7M1S2Q0_9CAUD</name>
<reference evidence="1 2" key="1">
    <citation type="submission" date="2020-07" db="EMBL/GenBank/DDBJ databases">
        <title>Taxonomic proposal: Crassvirales, a new order of highly abundant and diverse bacterial viruses.</title>
        <authorList>
            <person name="Shkoporov A.N."/>
            <person name="Stockdale S.R."/>
            <person name="Guerin E."/>
            <person name="Ross R.P."/>
            <person name="Hill C."/>
        </authorList>
    </citation>
    <scope>NUCLEOTIDE SEQUENCE [LARGE SCALE GENOMIC DNA]</scope>
</reference>